<keyword evidence="2" id="KW-1185">Reference proteome</keyword>
<accession>A0A9P7TU31</accession>
<sequence length="55" mass="6505">MSNQINELPVVEETIQQKFQETVVRFPDRSILSYGSLIPPKKRAGRMFFLHHRFS</sequence>
<gene>
    <name evidence="1" type="ORF">E4U13_003125</name>
</gene>
<protein>
    <submittedName>
        <fullName evidence="1">Uncharacterized protein</fullName>
    </submittedName>
</protein>
<evidence type="ECO:0000313" key="2">
    <source>
        <dbReference type="Proteomes" id="UP000732380"/>
    </source>
</evidence>
<dbReference type="Proteomes" id="UP000732380">
    <property type="component" value="Unassembled WGS sequence"/>
</dbReference>
<reference evidence="1 2" key="1">
    <citation type="journal article" date="2020" name="bioRxiv">
        <title>Whole genome comparisons of ergot fungi reveals the divergence and evolution of species within the genus Claviceps are the result of varying mechanisms driving genome evolution and host range expansion.</title>
        <authorList>
            <person name="Wyka S.A."/>
            <person name="Mondo S.J."/>
            <person name="Liu M."/>
            <person name="Dettman J."/>
            <person name="Nalam V."/>
            <person name="Broders K.D."/>
        </authorList>
    </citation>
    <scope>NUCLEOTIDE SEQUENCE [LARGE SCALE GENOMIC DNA]</scope>
    <source>
        <strain evidence="1 2">LM576</strain>
    </source>
</reference>
<dbReference type="EMBL" id="SRQM01000247">
    <property type="protein sequence ID" value="KAG6114841.1"/>
    <property type="molecule type" value="Genomic_DNA"/>
</dbReference>
<comment type="caution">
    <text evidence="1">The sequence shown here is derived from an EMBL/GenBank/DDBJ whole genome shotgun (WGS) entry which is preliminary data.</text>
</comment>
<organism evidence="1 2">
    <name type="scientific">Claviceps humidiphila</name>
    <dbReference type="NCBI Taxonomy" id="1294629"/>
    <lineage>
        <taxon>Eukaryota</taxon>
        <taxon>Fungi</taxon>
        <taxon>Dikarya</taxon>
        <taxon>Ascomycota</taxon>
        <taxon>Pezizomycotina</taxon>
        <taxon>Sordariomycetes</taxon>
        <taxon>Hypocreomycetidae</taxon>
        <taxon>Hypocreales</taxon>
        <taxon>Clavicipitaceae</taxon>
        <taxon>Claviceps</taxon>
    </lineage>
</organism>
<proteinExistence type="predicted"/>
<evidence type="ECO:0000313" key="1">
    <source>
        <dbReference type="EMBL" id="KAG6114841.1"/>
    </source>
</evidence>
<name>A0A9P7TU31_9HYPO</name>
<dbReference type="AlphaFoldDB" id="A0A9P7TU31"/>